<keyword evidence="6" id="KW-1185">Reference proteome</keyword>
<evidence type="ECO:0000256" key="1">
    <source>
        <dbReference type="SAM" id="Phobius"/>
    </source>
</evidence>
<evidence type="ECO:0000313" key="4">
    <source>
        <dbReference type="EMBL" id="SEM03667.1"/>
    </source>
</evidence>
<sequence length="231" mass="26917">MLFIPLMIVLFVIIIILLPSYLKFIDTSYEKASGNSFFEIFSDKGNWGEFKIYAKLETIQIKKYLMTNLYIPTDKGHTTEVDLIMINQRGIFVFESKNYSGWIFGAENRKQWMQTFRNGIKNQFFNPIWQNKGHVKALMTASGLENPNYYYSYIVFGDDCTLKDVTVLSDEVKVIKQSQLTPYLIRDLKSMPSILTYQQVNTIYANLKRYQLADDATKALHVEKLKAIHNK</sequence>
<evidence type="ECO:0000259" key="2">
    <source>
        <dbReference type="PROSITE" id="PS50965"/>
    </source>
</evidence>
<organism evidence="4 5">
    <name type="scientific">Alkalibacterium putridalgicola</name>
    <dbReference type="NCBI Taxonomy" id="426703"/>
    <lineage>
        <taxon>Bacteria</taxon>
        <taxon>Bacillati</taxon>
        <taxon>Bacillota</taxon>
        <taxon>Bacilli</taxon>
        <taxon>Lactobacillales</taxon>
        <taxon>Carnobacteriaceae</taxon>
        <taxon>Alkalibacterium</taxon>
    </lineage>
</organism>
<accession>A0A1H7V4P6</accession>
<evidence type="ECO:0000313" key="3">
    <source>
        <dbReference type="EMBL" id="GEK89661.1"/>
    </source>
</evidence>
<keyword evidence="1" id="KW-0472">Membrane</keyword>
<name>A0A1H7V4P6_9LACT</name>
<evidence type="ECO:0000313" key="6">
    <source>
        <dbReference type="Proteomes" id="UP000321425"/>
    </source>
</evidence>
<dbReference type="Pfam" id="PF08378">
    <property type="entry name" value="NERD"/>
    <property type="match status" value="1"/>
</dbReference>
<evidence type="ECO:0000313" key="5">
    <source>
        <dbReference type="Proteomes" id="UP000198548"/>
    </source>
</evidence>
<reference evidence="3 6" key="2">
    <citation type="submission" date="2019-07" db="EMBL/GenBank/DDBJ databases">
        <title>Whole genome shotgun sequence of Alkalibacterium putridalgicola NBRC 103243.</title>
        <authorList>
            <person name="Hosoyama A."/>
            <person name="Uohara A."/>
            <person name="Ohji S."/>
            <person name="Ichikawa N."/>
        </authorList>
    </citation>
    <scope>NUCLEOTIDE SEQUENCE [LARGE SCALE GENOMIC DNA]</scope>
    <source>
        <strain evidence="3 6">NBRC 103243</strain>
    </source>
</reference>
<gene>
    <name evidence="3" type="ORF">APU01nite_17000</name>
    <name evidence="4" type="ORF">SAMN04488100_12145</name>
</gene>
<dbReference type="EMBL" id="BJUX01000020">
    <property type="protein sequence ID" value="GEK89661.1"/>
    <property type="molecule type" value="Genomic_DNA"/>
</dbReference>
<keyword evidence="1" id="KW-1133">Transmembrane helix</keyword>
<dbReference type="STRING" id="426703.SAMN04488100_12145"/>
<dbReference type="OrthoDB" id="5782056at2"/>
<feature type="domain" description="NERD" evidence="2">
    <location>
        <begin position="44"/>
        <end position="161"/>
    </location>
</feature>
<dbReference type="InterPro" id="IPR011528">
    <property type="entry name" value="NERD"/>
</dbReference>
<feature type="transmembrane region" description="Helical" evidence="1">
    <location>
        <begin position="6"/>
        <end position="25"/>
    </location>
</feature>
<dbReference type="AlphaFoldDB" id="A0A1H7V4P6"/>
<dbReference type="PROSITE" id="PS50965">
    <property type="entry name" value="NERD"/>
    <property type="match status" value="1"/>
</dbReference>
<dbReference type="RefSeq" id="WP_091488711.1">
    <property type="nucleotide sequence ID" value="NZ_BJUX01000020.1"/>
</dbReference>
<protein>
    <submittedName>
        <fullName evidence="4">Nuclease-related domain-containing protein</fullName>
    </submittedName>
</protein>
<dbReference type="Proteomes" id="UP000198548">
    <property type="component" value="Unassembled WGS sequence"/>
</dbReference>
<keyword evidence="1" id="KW-0812">Transmembrane</keyword>
<proteinExistence type="predicted"/>
<dbReference type="EMBL" id="FOBL01000021">
    <property type="protein sequence ID" value="SEM03667.1"/>
    <property type="molecule type" value="Genomic_DNA"/>
</dbReference>
<reference evidence="4 5" key="1">
    <citation type="submission" date="2016-10" db="EMBL/GenBank/DDBJ databases">
        <authorList>
            <person name="de Groot N.N."/>
        </authorList>
    </citation>
    <scope>NUCLEOTIDE SEQUENCE [LARGE SCALE GENOMIC DNA]</scope>
    <source>
        <strain evidence="4 5">DSM 19182</strain>
    </source>
</reference>
<dbReference type="Proteomes" id="UP000321425">
    <property type="component" value="Unassembled WGS sequence"/>
</dbReference>